<keyword evidence="5" id="KW-0408">Iron</keyword>
<dbReference type="AlphaFoldDB" id="A0A5B8JI51"/>
<dbReference type="OrthoDB" id="4133219at2"/>
<dbReference type="Gene3D" id="1.10.630.10">
    <property type="entry name" value="Cytochrome P450"/>
    <property type="match status" value="1"/>
</dbReference>
<keyword evidence="3" id="KW-0479">Metal-binding</keyword>
<evidence type="ECO:0000256" key="3">
    <source>
        <dbReference type="ARBA" id="ARBA00022723"/>
    </source>
</evidence>
<evidence type="ECO:0000256" key="1">
    <source>
        <dbReference type="ARBA" id="ARBA00010617"/>
    </source>
</evidence>
<name>A0A5B8JI51_9ACTN</name>
<dbReference type="GO" id="GO:0006707">
    <property type="term" value="P:cholesterol catabolic process"/>
    <property type="evidence" value="ECO:0007669"/>
    <property type="project" value="TreeGrafter"/>
</dbReference>
<dbReference type="Proteomes" id="UP000320580">
    <property type="component" value="Chromosome"/>
</dbReference>
<dbReference type="GO" id="GO:0005506">
    <property type="term" value="F:iron ion binding"/>
    <property type="evidence" value="ECO:0007669"/>
    <property type="project" value="InterPro"/>
</dbReference>
<keyword evidence="2" id="KW-0349">Heme</keyword>
<dbReference type="KEGG" id="sqz:FQU76_29835"/>
<gene>
    <name evidence="7" type="ORF">FQU76_29835</name>
</gene>
<dbReference type="PRINTS" id="PR00359">
    <property type="entry name" value="BP450"/>
</dbReference>
<dbReference type="RefSeq" id="WP_146483431.1">
    <property type="nucleotide sequence ID" value="NZ_CP042266.1"/>
</dbReference>
<keyword evidence="4" id="KW-0560">Oxidoreductase</keyword>
<evidence type="ECO:0000256" key="2">
    <source>
        <dbReference type="ARBA" id="ARBA00022617"/>
    </source>
</evidence>
<comment type="similarity">
    <text evidence="1">Belongs to the cytochrome P450 family.</text>
</comment>
<dbReference type="GO" id="GO:0008395">
    <property type="term" value="F:steroid hydroxylase activity"/>
    <property type="evidence" value="ECO:0007669"/>
    <property type="project" value="TreeGrafter"/>
</dbReference>
<reference evidence="7 8" key="1">
    <citation type="submission" date="2019-07" db="EMBL/GenBank/DDBJ databases">
        <authorList>
            <person name="Zhu P."/>
        </authorList>
    </citation>
    <scope>NUCLEOTIDE SEQUENCE [LARGE SCALE GENOMIC DNA]</scope>
    <source>
        <strain evidence="7 8">SSL-25</strain>
    </source>
</reference>
<evidence type="ECO:0000313" key="8">
    <source>
        <dbReference type="Proteomes" id="UP000320580"/>
    </source>
</evidence>
<evidence type="ECO:0000256" key="6">
    <source>
        <dbReference type="ARBA" id="ARBA00023033"/>
    </source>
</evidence>
<evidence type="ECO:0000313" key="7">
    <source>
        <dbReference type="EMBL" id="QDY80034.1"/>
    </source>
</evidence>
<dbReference type="GO" id="GO:0020037">
    <property type="term" value="F:heme binding"/>
    <property type="evidence" value="ECO:0007669"/>
    <property type="project" value="InterPro"/>
</dbReference>
<dbReference type="PANTHER" id="PTHR46696:SF4">
    <property type="entry name" value="BIOTIN BIOSYNTHESIS CYTOCHROME P450"/>
    <property type="match status" value="1"/>
</dbReference>
<sequence length="408" mass="44370">MNVNVQAVRSVTVAGAFWDRLPFDVRSPEYHADPYPYLERLRAGGPVTRLAEDVVAVTGYRECSAVLGDERFGMKPLGAQGQSLLMTDPPEHRQLRARVTPPFAARAVDRLRPAISRRVAELLAGIDPTGEVDVVAGLGAPLALEVICDLIGMELTDRPAWFEPLSWLATGLDPEALHDEETRVRVASARLDFARYLGGLITDHRENPRDDFVSALVAPGRDGTVLTEAQIVAGVSQLVVAGFEPALNLIANGLRALLAHPDQLDRLRERPGTAPAVVEELLRFDPPIQLIIRVALRDAAIGDTEIPAGAVVGLLVGAANRDPGVYEEPHRLDTGRLPQHLALGWGEHFCLGARLVRVQAQLMLTALARCRPMAVGEPARYRNTLISRGLERLPVVLTAVPEAEGRWP</sequence>
<dbReference type="InterPro" id="IPR001128">
    <property type="entry name" value="Cyt_P450"/>
</dbReference>
<dbReference type="InterPro" id="IPR036396">
    <property type="entry name" value="Cyt_P450_sf"/>
</dbReference>
<accession>A0A5B8JI51</accession>
<dbReference type="Pfam" id="PF00067">
    <property type="entry name" value="p450"/>
    <property type="match status" value="1"/>
</dbReference>
<dbReference type="FunFam" id="1.10.630.10:FF:000018">
    <property type="entry name" value="Cytochrome P450 monooxygenase"/>
    <property type="match status" value="1"/>
</dbReference>
<evidence type="ECO:0000256" key="5">
    <source>
        <dbReference type="ARBA" id="ARBA00023004"/>
    </source>
</evidence>
<dbReference type="CDD" id="cd20625">
    <property type="entry name" value="CYP164-like"/>
    <property type="match status" value="1"/>
</dbReference>
<evidence type="ECO:0000256" key="4">
    <source>
        <dbReference type="ARBA" id="ARBA00023002"/>
    </source>
</evidence>
<dbReference type="EMBL" id="CP042266">
    <property type="protein sequence ID" value="QDY80034.1"/>
    <property type="molecule type" value="Genomic_DNA"/>
</dbReference>
<proteinExistence type="inferred from homology"/>
<dbReference type="GO" id="GO:0036199">
    <property type="term" value="F:cholest-4-en-3-one 26-monooxygenase activity"/>
    <property type="evidence" value="ECO:0007669"/>
    <property type="project" value="TreeGrafter"/>
</dbReference>
<dbReference type="SUPFAM" id="SSF48264">
    <property type="entry name" value="Cytochrome P450"/>
    <property type="match status" value="1"/>
</dbReference>
<protein>
    <submittedName>
        <fullName evidence="7">Cytochrome P450</fullName>
    </submittedName>
</protein>
<keyword evidence="8" id="KW-1185">Reference proteome</keyword>
<dbReference type="InterPro" id="IPR002397">
    <property type="entry name" value="Cyt_P450_B"/>
</dbReference>
<dbReference type="PANTHER" id="PTHR46696">
    <property type="entry name" value="P450, PUTATIVE (EUROFUNG)-RELATED"/>
    <property type="match status" value="1"/>
</dbReference>
<organism evidence="7 8">
    <name type="scientific">Streptomyces qinzhouensis</name>
    <dbReference type="NCBI Taxonomy" id="2599401"/>
    <lineage>
        <taxon>Bacteria</taxon>
        <taxon>Bacillati</taxon>
        <taxon>Actinomycetota</taxon>
        <taxon>Actinomycetes</taxon>
        <taxon>Kitasatosporales</taxon>
        <taxon>Streptomycetaceae</taxon>
        <taxon>Streptomyces</taxon>
    </lineage>
</organism>
<keyword evidence="6" id="KW-0503">Monooxygenase</keyword>